<feature type="compositionally biased region" description="Polar residues" evidence="1">
    <location>
        <begin position="1"/>
        <end position="11"/>
    </location>
</feature>
<organism evidence="3 4">
    <name type="scientific">Rotaria socialis</name>
    <dbReference type="NCBI Taxonomy" id="392032"/>
    <lineage>
        <taxon>Eukaryota</taxon>
        <taxon>Metazoa</taxon>
        <taxon>Spiralia</taxon>
        <taxon>Gnathifera</taxon>
        <taxon>Rotifera</taxon>
        <taxon>Eurotatoria</taxon>
        <taxon>Bdelloidea</taxon>
        <taxon>Philodinida</taxon>
        <taxon>Philodinidae</taxon>
        <taxon>Rotaria</taxon>
    </lineage>
</organism>
<accession>A0A820ARB1</accession>
<reference evidence="3" key="1">
    <citation type="submission" date="2021-02" db="EMBL/GenBank/DDBJ databases">
        <authorList>
            <person name="Nowell W R."/>
        </authorList>
    </citation>
    <scope>NUCLEOTIDE SEQUENCE</scope>
</reference>
<keyword evidence="2" id="KW-0812">Transmembrane</keyword>
<proteinExistence type="predicted"/>
<evidence type="ECO:0000313" key="4">
    <source>
        <dbReference type="Proteomes" id="UP000663851"/>
    </source>
</evidence>
<feature type="transmembrane region" description="Helical" evidence="2">
    <location>
        <begin position="228"/>
        <end position="250"/>
    </location>
</feature>
<dbReference type="AlphaFoldDB" id="A0A820ARB1"/>
<feature type="region of interest" description="Disordered" evidence="1">
    <location>
        <begin position="1"/>
        <end position="22"/>
    </location>
</feature>
<evidence type="ECO:0000256" key="2">
    <source>
        <dbReference type="SAM" id="Phobius"/>
    </source>
</evidence>
<dbReference type="Gene3D" id="2.60.120.260">
    <property type="entry name" value="Galactose-binding domain-like"/>
    <property type="match status" value="1"/>
</dbReference>
<dbReference type="Proteomes" id="UP000663851">
    <property type="component" value="Unassembled WGS sequence"/>
</dbReference>
<evidence type="ECO:0000313" key="3">
    <source>
        <dbReference type="EMBL" id="CAF4193677.1"/>
    </source>
</evidence>
<dbReference type="EMBL" id="CAJOBO010000327">
    <property type="protein sequence ID" value="CAF4193677.1"/>
    <property type="molecule type" value="Genomic_DNA"/>
</dbReference>
<gene>
    <name evidence="3" type="ORF">HFQ381_LOCUS7011</name>
</gene>
<feature type="region of interest" description="Disordered" evidence="1">
    <location>
        <begin position="261"/>
        <end position="287"/>
    </location>
</feature>
<evidence type="ECO:0000256" key="1">
    <source>
        <dbReference type="SAM" id="MobiDB-lite"/>
    </source>
</evidence>
<keyword evidence="2" id="KW-1133">Transmembrane helix</keyword>
<keyword evidence="2" id="KW-0472">Membrane</keyword>
<sequence length="485" mass="52712">MTKSKLSSPLTSVRRFDQKATESNQIHINMRNLKVHCTHTASVSHPDKVKRNKTVISNVRVTRSRISSCFSHKFHDKPKLSAGLGQPSNGYSTHNNAYSIILYDMLSVLEHGSQIPLSARTISNHASENHALSTATSHLEKRSASQLNCNQIRAKIVSRNTFKDSFKSTSTIRKNQIINNPFVLDICEKNNRRASLTNTVEEKCRRRRRGRHRCCGGFYPCCSPWACLIAGLLLSIILAALAVTIILLILPKTNTTITTTTSTTTTSVTTTTTTSATSTTTSSTTSTSTTTITSTSTTSATTLTTTTVTTGATTVTITSNACTSGWTGITVFTVCTSCPNMIPYRQYTYTYVAIANQTRISFALREDAGFFGLDDISVTGSSAPTVELIGNGGFETGSFSSWVYCNPAGASYAGVIQKTSDYFSFGGQTYAAHSGVYYYCDGAVGFADYISQKFATNIGETYTISFWLFNEGSISNNDVRVILSI</sequence>
<comment type="caution">
    <text evidence="3">The sequence shown here is derived from an EMBL/GenBank/DDBJ whole genome shotgun (WGS) entry which is preliminary data.</text>
</comment>
<name>A0A820ARB1_9BILA</name>
<protein>
    <submittedName>
        <fullName evidence="3">Uncharacterized protein</fullName>
    </submittedName>
</protein>